<dbReference type="Gene3D" id="3.40.50.1820">
    <property type="entry name" value="alpha/beta hydrolase"/>
    <property type="match status" value="1"/>
</dbReference>
<dbReference type="AlphaFoldDB" id="A0A1D7QZ36"/>
<dbReference type="GO" id="GO:0016787">
    <property type="term" value="F:hydrolase activity"/>
    <property type="evidence" value="ECO:0007669"/>
    <property type="project" value="InterPro"/>
</dbReference>
<protein>
    <recommendedName>
        <fullName evidence="2">Alpha/beta hydrolase fold-5 domain-containing protein</fullName>
    </recommendedName>
</protein>
<sequence length="243" mass="26139">MAVIWENKWKILLGIILAVIAIVWFILRPYPAGDAAKAALEESAVMEASVHDAIRFIPDEEPLAHLIYYPGGLVEEEAYSYFGEAMAEAGVDVWIIPMPLNLAVLGSSRAEGVLESVGEAPVVIGGHSLGGAMASRFAQEHAERLAGVFFHGAYPDEGGRLDETDLSVLLITAQNDEVMSQDSYREGLGYLSAGALEEEIIAGNHASFGDYGPQRGDGEAGVTHEDAVVEIVDITIEWLTTLR</sequence>
<keyword evidence="1" id="KW-1133">Transmembrane helix</keyword>
<dbReference type="EMBL" id="CP012502">
    <property type="protein sequence ID" value="AOM84269.1"/>
    <property type="molecule type" value="Genomic_DNA"/>
</dbReference>
<dbReference type="SUPFAM" id="SSF53474">
    <property type="entry name" value="alpha/beta-Hydrolases"/>
    <property type="match status" value="1"/>
</dbReference>
<evidence type="ECO:0000259" key="2">
    <source>
        <dbReference type="Pfam" id="PF12695"/>
    </source>
</evidence>
<evidence type="ECO:0000256" key="1">
    <source>
        <dbReference type="SAM" id="Phobius"/>
    </source>
</evidence>
<reference evidence="3 4" key="1">
    <citation type="submission" date="2015-08" db="EMBL/GenBank/DDBJ databases">
        <title>The complete genome sequence of Bacillus beveridgei MLTeJB.</title>
        <authorList>
            <person name="Hanson T.E."/>
            <person name="Mesa C."/>
            <person name="Basesman S.M."/>
            <person name="Oremland R.S."/>
        </authorList>
    </citation>
    <scope>NUCLEOTIDE SEQUENCE [LARGE SCALE GENOMIC DNA]</scope>
    <source>
        <strain evidence="3 4">MLTeJB</strain>
    </source>
</reference>
<dbReference type="RefSeq" id="WP_069366164.1">
    <property type="nucleotide sequence ID" value="NZ_CP012502.1"/>
</dbReference>
<feature type="domain" description="Alpha/beta hydrolase fold-5" evidence="2">
    <location>
        <begin position="66"/>
        <end position="225"/>
    </location>
</feature>
<dbReference type="Proteomes" id="UP000094463">
    <property type="component" value="Chromosome"/>
</dbReference>
<evidence type="ECO:0000313" key="3">
    <source>
        <dbReference type="EMBL" id="AOM84269.1"/>
    </source>
</evidence>
<keyword evidence="4" id="KW-1185">Reference proteome</keyword>
<dbReference type="PATRIC" id="fig|632773.3.peg.3083"/>
<name>A0A1D7QZ36_9BACI</name>
<gene>
    <name evidence="3" type="ORF">BBEV_2944</name>
</gene>
<dbReference type="KEGG" id="bbev:BBEV_2944"/>
<dbReference type="InterPro" id="IPR029058">
    <property type="entry name" value="AB_hydrolase_fold"/>
</dbReference>
<proteinExistence type="predicted"/>
<dbReference type="InterPro" id="IPR029059">
    <property type="entry name" value="AB_hydrolase_5"/>
</dbReference>
<feature type="transmembrane region" description="Helical" evidence="1">
    <location>
        <begin position="9"/>
        <end position="27"/>
    </location>
</feature>
<keyword evidence="1" id="KW-0472">Membrane</keyword>
<evidence type="ECO:0000313" key="4">
    <source>
        <dbReference type="Proteomes" id="UP000094463"/>
    </source>
</evidence>
<dbReference type="Pfam" id="PF12695">
    <property type="entry name" value="Abhydrolase_5"/>
    <property type="match status" value="1"/>
</dbReference>
<dbReference type="OrthoDB" id="9780932at2"/>
<keyword evidence="1" id="KW-0812">Transmembrane</keyword>
<accession>A0A1D7QZ36</accession>
<dbReference type="STRING" id="632773.BBEV_2944"/>
<organism evidence="3 4">
    <name type="scientific">Salisediminibacterium beveridgei</name>
    <dbReference type="NCBI Taxonomy" id="632773"/>
    <lineage>
        <taxon>Bacteria</taxon>
        <taxon>Bacillati</taxon>
        <taxon>Bacillota</taxon>
        <taxon>Bacilli</taxon>
        <taxon>Bacillales</taxon>
        <taxon>Bacillaceae</taxon>
        <taxon>Salisediminibacterium</taxon>
    </lineage>
</organism>